<dbReference type="OrthoDB" id="3045089at2759"/>
<dbReference type="AlphaFoldDB" id="A0A8H3FKM7"/>
<organism evidence="1 2">
    <name type="scientific">Alectoria fallacina</name>
    <dbReference type="NCBI Taxonomy" id="1903189"/>
    <lineage>
        <taxon>Eukaryota</taxon>
        <taxon>Fungi</taxon>
        <taxon>Dikarya</taxon>
        <taxon>Ascomycota</taxon>
        <taxon>Pezizomycotina</taxon>
        <taxon>Lecanoromycetes</taxon>
        <taxon>OSLEUM clade</taxon>
        <taxon>Lecanoromycetidae</taxon>
        <taxon>Lecanorales</taxon>
        <taxon>Lecanorineae</taxon>
        <taxon>Parmeliaceae</taxon>
        <taxon>Alectoria</taxon>
    </lineage>
</organism>
<keyword evidence="2" id="KW-1185">Reference proteome</keyword>
<proteinExistence type="predicted"/>
<reference evidence="1" key="1">
    <citation type="submission" date="2021-03" db="EMBL/GenBank/DDBJ databases">
        <authorList>
            <person name="Tagirdzhanova G."/>
        </authorList>
    </citation>
    <scope>NUCLEOTIDE SEQUENCE</scope>
</reference>
<dbReference type="PANTHER" id="PTHR38886">
    <property type="entry name" value="SESA DOMAIN-CONTAINING PROTEIN"/>
    <property type="match status" value="1"/>
</dbReference>
<dbReference type="PANTHER" id="PTHR38886:SF1">
    <property type="entry name" value="NACHT-NTPASE AND P-LOOP NTPASES N-TERMINAL DOMAIN-CONTAINING PROTEIN"/>
    <property type="match status" value="1"/>
</dbReference>
<protein>
    <submittedName>
        <fullName evidence="1">Uncharacterized protein</fullName>
    </submittedName>
</protein>
<evidence type="ECO:0000313" key="2">
    <source>
        <dbReference type="Proteomes" id="UP000664203"/>
    </source>
</evidence>
<accession>A0A8H3FKM7</accession>
<gene>
    <name evidence="1" type="ORF">ALECFALPRED_003411</name>
</gene>
<name>A0A8H3FKM7_9LECA</name>
<evidence type="ECO:0000313" key="1">
    <source>
        <dbReference type="EMBL" id="CAF9926299.1"/>
    </source>
</evidence>
<comment type="caution">
    <text evidence="1">The sequence shown here is derived from an EMBL/GenBank/DDBJ whole genome shotgun (WGS) entry which is preliminary data.</text>
</comment>
<dbReference type="Proteomes" id="UP000664203">
    <property type="component" value="Unassembled WGS sequence"/>
</dbReference>
<dbReference type="EMBL" id="CAJPDR010000213">
    <property type="protein sequence ID" value="CAF9926299.1"/>
    <property type="molecule type" value="Genomic_DNA"/>
</dbReference>
<sequence>MSFGFSVGDFITVGKLIHSIVSSLRASSITEYRELIIELHSLQRALHEIEHLKCHPSQEPAVSGIKVAALMCQYPLDEFAGRLRKFDSLITGNAGYVPKMDRVKMWSKKLRWGFCMQEEVEKLRAYLVVHVGSLNMRLITQGLWVADPRLKFVILRYHDRMSTSFVSEQNQIIHENLETRFERSDLAMVSMQHDLQANGSLARSNNSILTKLYSLITG</sequence>